<dbReference type="EMBL" id="CAJJDN010000004">
    <property type="protein sequence ID" value="CAD8049348.1"/>
    <property type="molecule type" value="Genomic_DNA"/>
</dbReference>
<evidence type="ECO:0000259" key="3">
    <source>
        <dbReference type="PROSITE" id="PS50202"/>
    </source>
</evidence>
<sequence>MKDQKPHLTLLYPKKSFLSFKMKTLPSKDKIWYSKIKIQYTINHYHKMKKYSEKHIAFKVMSNASDLIKSSPFVGLIGPEQIVTIKLIAKEPIFDNSVRIKIISINIDKPQELRDQYEIMDSFKQVKDSTIDLPNIILKVQNFIQSEPISYITSSSDRNISIYLSNMSQLKQNESSPKSGFYKLQLSSKQTKDSLQISQNFQIEQSIQILKDQQQTLINEIRELNKQIVQLKAEKNISSEEDQDDQIKFTLFQLIILAIVSLLMGFYFSEN</sequence>
<feature type="domain" description="MSP" evidence="3">
    <location>
        <begin position="21"/>
        <end position="141"/>
    </location>
</feature>
<dbReference type="PROSITE" id="PS50202">
    <property type="entry name" value="MSP"/>
    <property type="match status" value="1"/>
</dbReference>
<dbReference type="OrthoDB" id="10350992at2759"/>
<evidence type="ECO:0000313" key="5">
    <source>
        <dbReference type="Proteomes" id="UP000692954"/>
    </source>
</evidence>
<evidence type="ECO:0000313" key="4">
    <source>
        <dbReference type="EMBL" id="CAD8049348.1"/>
    </source>
</evidence>
<reference evidence="4" key="1">
    <citation type="submission" date="2021-01" db="EMBL/GenBank/DDBJ databases">
        <authorList>
            <consortium name="Genoscope - CEA"/>
            <person name="William W."/>
        </authorList>
    </citation>
    <scope>NUCLEOTIDE SEQUENCE</scope>
</reference>
<keyword evidence="5" id="KW-1185">Reference proteome</keyword>
<keyword evidence="2" id="KW-0472">Membrane</keyword>
<accession>A0A8S1K1L6</accession>
<evidence type="ECO:0000256" key="1">
    <source>
        <dbReference type="SAM" id="Coils"/>
    </source>
</evidence>
<feature type="transmembrane region" description="Helical" evidence="2">
    <location>
        <begin position="249"/>
        <end position="268"/>
    </location>
</feature>
<keyword evidence="2" id="KW-0812">Transmembrane</keyword>
<organism evidence="4 5">
    <name type="scientific">Paramecium sonneborni</name>
    <dbReference type="NCBI Taxonomy" id="65129"/>
    <lineage>
        <taxon>Eukaryota</taxon>
        <taxon>Sar</taxon>
        <taxon>Alveolata</taxon>
        <taxon>Ciliophora</taxon>
        <taxon>Intramacronucleata</taxon>
        <taxon>Oligohymenophorea</taxon>
        <taxon>Peniculida</taxon>
        <taxon>Parameciidae</taxon>
        <taxon>Paramecium</taxon>
    </lineage>
</organism>
<name>A0A8S1K1L6_9CILI</name>
<gene>
    <name evidence="4" type="ORF">PSON_ATCC_30995.1.T0040048</name>
</gene>
<comment type="caution">
    <text evidence="4">The sequence shown here is derived from an EMBL/GenBank/DDBJ whole genome shotgun (WGS) entry which is preliminary data.</text>
</comment>
<evidence type="ECO:0000256" key="2">
    <source>
        <dbReference type="SAM" id="Phobius"/>
    </source>
</evidence>
<dbReference type="Pfam" id="PF00635">
    <property type="entry name" value="Motile_Sperm"/>
    <property type="match status" value="1"/>
</dbReference>
<keyword evidence="2" id="KW-1133">Transmembrane helix</keyword>
<dbReference type="AlphaFoldDB" id="A0A8S1K1L6"/>
<protein>
    <recommendedName>
        <fullName evidence="3">MSP domain-containing protein</fullName>
    </recommendedName>
</protein>
<keyword evidence="1" id="KW-0175">Coiled coil</keyword>
<dbReference type="InterPro" id="IPR000535">
    <property type="entry name" value="MSP_dom"/>
</dbReference>
<feature type="coiled-coil region" evidence="1">
    <location>
        <begin position="207"/>
        <end position="241"/>
    </location>
</feature>
<proteinExistence type="predicted"/>
<dbReference type="Proteomes" id="UP000692954">
    <property type="component" value="Unassembled WGS sequence"/>
</dbReference>